<reference evidence="2" key="1">
    <citation type="submission" date="2016-03" db="EMBL/GenBank/DDBJ databases">
        <title>Mechanisms controlling the formation of the plant cell surface in tip-growing cells are functionally conserved among land plants.</title>
        <authorList>
            <person name="Honkanen S."/>
            <person name="Jones V.A."/>
            <person name="Morieri G."/>
            <person name="Champion C."/>
            <person name="Hetherington A.J."/>
            <person name="Kelly S."/>
            <person name="Saint-Marcoux D."/>
            <person name="Proust H."/>
            <person name="Prescott H."/>
            <person name="Dolan L."/>
        </authorList>
    </citation>
    <scope>NUCLEOTIDE SEQUENCE [LARGE SCALE GENOMIC DNA]</scope>
    <source>
        <tissue evidence="2">Whole gametophyte</tissue>
    </source>
</reference>
<name>A0A176VC51_MARPO</name>
<gene>
    <name evidence="2" type="ORF">AXG93_163s1200</name>
</gene>
<evidence type="ECO:0000313" key="2">
    <source>
        <dbReference type="EMBL" id="OAE18488.1"/>
    </source>
</evidence>
<feature type="compositionally biased region" description="Basic and acidic residues" evidence="1">
    <location>
        <begin position="88"/>
        <end position="108"/>
    </location>
</feature>
<dbReference type="Proteomes" id="UP000077202">
    <property type="component" value="Unassembled WGS sequence"/>
</dbReference>
<protein>
    <submittedName>
        <fullName evidence="2">Uncharacterized protein</fullName>
    </submittedName>
</protein>
<accession>A0A176VC51</accession>
<dbReference type="AlphaFoldDB" id="A0A176VC51"/>
<keyword evidence="3" id="KW-1185">Reference proteome</keyword>
<dbReference type="EMBL" id="LVLJ01004053">
    <property type="protein sequence ID" value="OAE18488.1"/>
    <property type="molecule type" value="Genomic_DNA"/>
</dbReference>
<evidence type="ECO:0000256" key="1">
    <source>
        <dbReference type="SAM" id="MobiDB-lite"/>
    </source>
</evidence>
<organism evidence="2 3">
    <name type="scientific">Marchantia polymorpha subsp. ruderalis</name>
    <dbReference type="NCBI Taxonomy" id="1480154"/>
    <lineage>
        <taxon>Eukaryota</taxon>
        <taxon>Viridiplantae</taxon>
        <taxon>Streptophyta</taxon>
        <taxon>Embryophyta</taxon>
        <taxon>Marchantiophyta</taxon>
        <taxon>Marchantiopsida</taxon>
        <taxon>Marchantiidae</taxon>
        <taxon>Marchantiales</taxon>
        <taxon>Marchantiaceae</taxon>
        <taxon>Marchantia</taxon>
    </lineage>
</organism>
<evidence type="ECO:0000313" key="3">
    <source>
        <dbReference type="Proteomes" id="UP000077202"/>
    </source>
</evidence>
<sequence length="131" mass="15062">MIVSISSPTDELLASWRRTEEIERRRTWLFLTLGPTSKVVLKAERDKLEERIEEVSKDWIVDVLEKEFRDLSKGTKNAWGHDGGFSEPRADSEVPGKPSQRSELKRVQESLGMDPVEKRKQSVAHGWMIDA</sequence>
<comment type="caution">
    <text evidence="2">The sequence shown here is derived from an EMBL/GenBank/DDBJ whole genome shotgun (WGS) entry which is preliminary data.</text>
</comment>
<feature type="region of interest" description="Disordered" evidence="1">
    <location>
        <begin position="74"/>
        <end position="131"/>
    </location>
</feature>
<proteinExistence type="predicted"/>